<feature type="transmembrane region" description="Helical" evidence="5">
    <location>
        <begin position="192"/>
        <end position="209"/>
    </location>
</feature>
<evidence type="ECO:0000256" key="2">
    <source>
        <dbReference type="ARBA" id="ARBA00022692"/>
    </source>
</evidence>
<feature type="transmembrane region" description="Helical" evidence="5">
    <location>
        <begin position="33"/>
        <end position="55"/>
    </location>
</feature>
<evidence type="ECO:0000259" key="6">
    <source>
        <dbReference type="Pfam" id="PF00892"/>
    </source>
</evidence>
<organism evidence="7 8">
    <name type="scientific">Halocalculus aciditolerans</name>
    <dbReference type="NCBI Taxonomy" id="1383812"/>
    <lineage>
        <taxon>Archaea</taxon>
        <taxon>Methanobacteriati</taxon>
        <taxon>Methanobacteriota</taxon>
        <taxon>Stenosarchaea group</taxon>
        <taxon>Halobacteria</taxon>
        <taxon>Halobacteriales</taxon>
        <taxon>Halobacteriaceae</taxon>
        <taxon>Halocalculus</taxon>
    </lineage>
</organism>
<keyword evidence="3 5" id="KW-1133">Transmembrane helix</keyword>
<evidence type="ECO:0000313" key="8">
    <source>
        <dbReference type="Proteomes" id="UP000607197"/>
    </source>
</evidence>
<dbReference type="Proteomes" id="UP000607197">
    <property type="component" value="Unassembled WGS sequence"/>
</dbReference>
<keyword evidence="2 5" id="KW-0812">Transmembrane</keyword>
<dbReference type="AlphaFoldDB" id="A0A830F3K8"/>
<evidence type="ECO:0000256" key="4">
    <source>
        <dbReference type="ARBA" id="ARBA00023136"/>
    </source>
</evidence>
<reference evidence="7" key="2">
    <citation type="submission" date="2020-09" db="EMBL/GenBank/DDBJ databases">
        <authorList>
            <person name="Sun Q."/>
            <person name="Ohkuma M."/>
        </authorList>
    </citation>
    <scope>NUCLEOTIDE SEQUENCE</scope>
    <source>
        <strain evidence="7">JCM 19596</strain>
    </source>
</reference>
<dbReference type="PANTHER" id="PTHR32322">
    <property type="entry name" value="INNER MEMBRANE TRANSPORTER"/>
    <property type="match status" value="1"/>
</dbReference>
<protein>
    <submittedName>
        <fullName evidence="7">EamA family transporter</fullName>
    </submittedName>
</protein>
<feature type="transmembrane region" description="Helical" evidence="5">
    <location>
        <begin position="254"/>
        <end position="273"/>
    </location>
</feature>
<feature type="transmembrane region" description="Helical" evidence="5">
    <location>
        <begin position="221"/>
        <end position="242"/>
    </location>
</feature>
<proteinExistence type="predicted"/>
<keyword evidence="8" id="KW-1185">Reference proteome</keyword>
<evidence type="ECO:0000256" key="5">
    <source>
        <dbReference type="SAM" id="Phobius"/>
    </source>
</evidence>
<reference evidence="7" key="1">
    <citation type="journal article" date="2014" name="Int. J. Syst. Evol. Microbiol.">
        <title>Complete genome sequence of Corynebacterium casei LMG S-19264T (=DSM 44701T), isolated from a smear-ripened cheese.</title>
        <authorList>
            <consortium name="US DOE Joint Genome Institute (JGI-PGF)"/>
            <person name="Walter F."/>
            <person name="Albersmeier A."/>
            <person name="Kalinowski J."/>
            <person name="Ruckert C."/>
        </authorList>
    </citation>
    <scope>NUCLEOTIDE SEQUENCE</scope>
    <source>
        <strain evidence="7">JCM 19596</strain>
    </source>
</reference>
<accession>A0A830F3K8</accession>
<evidence type="ECO:0000256" key="3">
    <source>
        <dbReference type="ARBA" id="ARBA00022989"/>
    </source>
</evidence>
<dbReference type="PANTHER" id="PTHR32322:SF2">
    <property type="entry name" value="EAMA DOMAIN-CONTAINING PROTEIN"/>
    <property type="match status" value="1"/>
</dbReference>
<comment type="subcellular location">
    <subcellularLocation>
        <location evidence="1">Membrane</location>
        <topology evidence="1">Multi-pass membrane protein</topology>
    </subcellularLocation>
</comment>
<keyword evidence="4 5" id="KW-0472">Membrane</keyword>
<dbReference type="Pfam" id="PF00892">
    <property type="entry name" value="EamA"/>
    <property type="match status" value="2"/>
</dbReference>
<gene>
    <name evidence="7" type="ORF">GCM10009039_07520</name>
</gene>
<sequence length="312" mass="33052">MTRYRNLALFCVLAAVWGSAFMAIKAGLEFVPPVFFAAVRYDVAGVIMLAWAWHVTDHWLPENREEWVVVAIGAVFLIAGYHALLFVGEDLPGVTSAAASVVVSLSPVLTTAFSRVLLPKEGLSAVGVLGLLLGLVGVAVLVLPPSFFASGNVGVLGSNAVGELLIFGAAACFAFGSVLTERVDADLPIETMEAWSMLGGALLMHAVSLGRGEPQTFTVNATSLAAIAYLSLAASALGFLIYFDLHERLGSIEINLVSYVAPVFAALSGFIFLRETLDPTTVVGFLVIFTGFALLKRDALTDELARVRRADS</sequence>
<feature type="transmembrane region" description="Helical" evidence="5">
    <location>
        <begin position="93"/>
        <end position="113"/>
    </location>
</feature>
<feature type="transmembrane region" description="Helical" evidence="5">
    <location>
        <begin position="160"/>
        <end position="180"/>
    </location>
</feature>
<feature type="transmembrane region" description="Helical" evidence="5">
    <location>
        <begin position="125"/>
        <end position="148"/>
    </location>
</feature>
<feature type="transmembrane region" description="Helical" evidence="5">
    <location>
        <begin position="279"/>
        <end position="295"/>
    </location>
</feature>
<comment type="caution">
    <text evidence="7">The sequence shown here is derived from an EMBL/GenBank/DDBJ whole genome shotgun (WGS) entry which is preliminary data.</text>
</comment>
<dbReference type="InterPro" id="IPR050638">
    <property type="entry name" value="AA-Vitamin_Transporters"/>
</dbReference>
<name>A0A830F3K8_9EURY</name>
<dbReference type="OrthoDB" id="17861at2157"/>
<dbReference type="GO" id="GO:0016020">
    <property type="term" value="C:membrane"/>
    <property type="evidence" value="ECO:0007669"/>
    <property type="project" value="UniProtKB-SubCell"/>
</dbReference>
<evidence type="ECO:0000313" key="7">
    <source>
        <dbReference type="EMBL" id="GGL51705.1"/>
    </source>
</evidence>
<feature type="domain" description="EamA" evidence="6">
    <location>
        <begin position="9"/>
        <end position="142"/>
    </location>
</feature>
<dbReference type="RefSeq" id="WP_188975989.1">
    <property type="nucleotide sequence ID" value="NZ_BMPG01000001.1"/>
</dbReference>
<dbReference type="SUPFAM" id="SSF103481">
    <property type="entry name" value="Multidrug resistance efflux transporter EmrE"/>
    <property type="match status" value="2"/>
</dbReference>
<dbReference type="InterPro" id="IPR037185">
    <property type="entry name" value="EmrE-like"/>
</dbReference>
<evidence type="ECO:0000256" key="1">
    <source>
        <dbReference type="ARBA" id="ARBA00004141"/>
    </source>
</evidence>
<feature type="transmembrane region" description="Helical" evidence="5">
    <location>
        <begin position="67"/>
        <end position="87"/>
    </location>
</feature>
<feature type="domain" description="EamA" evidence="6">
    <location>
        <begin position="162"/>
        <end position="295"/>
    </location>
</feature>
<dbReference type="EMBL" id="BMPG01000001">
    <property type="protein sequence ID" value="GGL51705.1"/>
    <property type="molecule type" value="Genomic_DNA"/>
</dbReference>
<dbReference type="InterPro" id="IPR000620">
    <property type="entry name" value="EamA_dom"/>
</dbReference>